<protein>
    <submittedName>
        <fullName evidence="1">Uncharacterized protein</fullName>
    </submittedName>
</protein>
<proteinExistence type="predicted"/>
<name>A0A6C0AF70_9ZZZZ</name>
<dbReference type="AlphaFoldDB" id="A0A6C0AF70"/>
<evidence type="ECO:0000313" key="1">
    <source>
        <dbReference type="EMBL" id="QHS78434.1"/>
    </source>
</evidence>
<dbReference type="EMBL" id="MN740597">
    <property type="protein sequence ID" value="QHS78434.1"/>
    <property type="molecule type" value="Genomic_DNA"/>
</dbReference>
<organism evidence="1">
    <name type="scientific">viral metagenome</name>
    <dbReference type="NCBI Taxonomy" id="1070528"/>
    <lineage>
        <taxon>unclassified sequences</taxon>
        <taxon>metagenomes</taxon>
        <taxon>organismal metagenomes</taxon>
    </lineage>
</organism>
<sequence>MHITFSSWILLLTTESYFILDKSGEAEGSL</sequence>
<accession>A0A6C0AF70</accession>
<reference evidence="1" key="1">
    <citation type="journal article" date="2020" name="Nature">
        <title>Giant virus diversity and host interactions through global metagenomics.</title>
        <authorList>
            <person name="Schulz F."/>
            <person name="Roux S."/>
            <person name="Paez-Espino D."/>
            <person name="Jungbluth S."/>
            <person name="Walsh D.A."/>
            <person name="Denef V.J."/>
            <person name="McMahon K.D."/>
            <person name="Konstantinidis K.T."/>
            <person name="Eloe-Fadrosh E.A."/>
            <person name="Kyrpides N.C."/>
            <person name="Woyke T."/>
        </authorList>
    </citation>
    <scope>NUCLEOTIDE SEQUENCE</scope>
    <source>
        <strain evidence="1">GVMAG-S-1021933-23</strain>
    </source>
</reference>